<keyword evidence="2" id="KW-1185">Reference proteome</keyword>
<reference evidence="1 2" key="1">
    <citation type="submission" date="2024-09" db="EMBL/GenBank/DDBJ databases">
        <authorList>
            <person name="Sun Q."/>
            <person name="Mori K."/>
        </authorList>
    </citation>
    <scope>NUCLEOTIDE SEQUENCE [LARGE SCALE GENOMIC DNA]</scope>
    <source>
        <strain evidence="1 2">JCM 3307</strain>
    </source>
</reference>
<dbReference type="RefSeq" id="WP_223093450.1">
    <property type="nucleotide sequence ID" value="NZ_CP061913.1"/>
</dbReference>
<name>A0ABV5MM48_9ACTN</name>
<evidence type="ECO:0000313" key="2">
    <source>
        <dbReference type="Proteomes" id="UP001589608"/>
    </source>
</evidence>
<dbReference type="Proteomes" id="UP001589608">
    <property type="component" value="Unassembled WGS sequence"/>
</dbReference>
<comment type="caution">
    <text evidence="1">The sequence shown here is derived from an EMBL/GenBank/DDBJ whole genome shotgun (WGS) entry which is preliminary data.</text>
</comment>
<protein>
    <submittedName>
        <fullName evidence="1">Uncharacterized protein</fullName>
    </submittedName>
</protein>
<proteinExistence type="predicted"/>
<organism evidence="1 2">
    <name type="scientific">Dactylosporangium vinaceum</name>
    <dbReference type="NCBI Taxonomy" id="53362"/>
    <lineage>
        <taxon>Bacteria</taxon>
        <taxon>Bacillati</taxon>
        <taxon>Actinomycetota</taxon>
        <taxon>Actinomycetes</taxon>
        <taxon>Micromonosporales</taxon>
        <taxon>Micromonosporaceae</taxon>
        <taxon>Dactylosporangium</taxon>
    </lineage>
</organism>
<evidence type="ECO:0000313" key="1">
    <source>
        <dbReference type="EMBL" id="MFB9449948.1"/>
    </source>
</evidence>
<accession>A0ABV5MM48</accession>
<dbReference type="EMBL" id="JBHMCA010000070">
    <property type="protein sequence ID" value="MFB9449948.1"/>
    <property type="molecule type" value="Genomic_DNA"/>
</dbReference>
<gene>
    <name evidence="1" type="ORF">ACFFTR_43310</name>
</gene>
<sequence length="49" mass="5156">MTQAWAAAHIVVVEPAMLDRTEAPAVAELAAVTRASGAGIRAAYRDYGR</sequence>